<gene>
    <name evidence="2" type="ORF">EYF80_050398</name>
</gene>
<keyword evidence="3" id="KW-1185">Reference proteome</keyword>
<evidence type="ECO:0000313" key="2">
    <source>
        <dbReference type="EMBL" id="TNN39434.1"/>
    </source>
</evidence>
<proteinExistence type="predicted"/>
<evidence type="ECO:0000256" key="1">
    <source>
        <dbReference type="SAM" id="MobiDB-lite"/>
    </source>
</evidence>
<reference evidence="2 3" key="1">
    <citation type="submission" date="2019-03" db="EMBL/GenBank/DDBJ databases">
        <title>First draft genome of Liparis tanakae, snailfish: a comprehensive survey of snailfish specific genes.</title>
        <authorList>
            <person name="Kim W."/>
            <person name="Song I."/>
            <person name="Jeong J.-H."/>
            <person name="Kim D."/>
            <person name="Kim S."/>
            <person name="Ryu S."/>
            <person name="Song J.Y."/>
            <person name="Lee S.K."/>
        </authorList>
    </citation>
    <scope>NUCLEOTIDE SEQUENCE [LARGE SCALE GENOMIC DNA]</scope>
    <source>
        <tissue evidence="2">Muscle</tissue>
    </source>
</reference>
<name>A0A4Z2FFC1_9TELE</name>
<feature type="region of interest" description="Disordered" evidence="1">
    <location>
        <begin position="1"/>
        <end position="73"/>
    </location>
</feature>
<dbReference type="Proteomes" id="UP000314294">
    <property type="component" value="Unassembled WGS sequence"/>
</dbReference>
<comment type="caution">
    <text evidence="2">The sequence shown here is derived from an EMBL/GenBank/DDBJ whole genome shotgun (WGS) entry which is preliminary data.</text>
</comment>
<protein>
    <submittedName>
        <fullName evidence="2">Uncharacterized protein</fullName>
    </submittedName>
</protein>
<evidence type="ECO:0000313" key="3">
    <source>
        <dbReference type="Proteomes" id="UP000314294"/>
    </source>
</evidence>
<accession>A0A4Z2FFC1</accession>
<dbReference type="EMBL" id="SRLO01001280">
    <property type="protein sequence ID" value="TNN39434.1"/>
    <property type="molecule type" value="Genomic_DNA"/>
</dbReference>
<organism evidence="2 3">
    <name type="scientific">Liparis tanakae</name>
    <name type="common">Tanaka's snailfish</name>
    <dbReference type="NCBI Taxonomy" id="230148"/>
    <lineage>
        <taxon>Eukaryota</taxon>
        <taxon>Metazoa</taxon>
        <taxon>Chordata</taxon>
        <taxon>Craniata</taxon>
        <taxon>Vertebrata</taxon>
        <taxon>Euteleostomi</taxon>
        <taxon>Actinopterygii</taxon>
        <taxon>Neopterygii</taxon>
        <taxon>Teleostei</taxon>
        <taxon>Neoteleostei</taxon>
        <taxon>Acanthomorphata</taxon>
        <taxon>Eupercaria</taxon>
        <taxon>Perciformes</taxon>
        <taxon>Cottioidei</taxon>
        <taxon>Cottales</taxon>
        <taxon>Liparidae</taxon>
        <taxon>Liparis</taxon>
    </lineage>
</organism>
<dbReference type="AlphaFoldDB" id="A0A4Z2FFC1"/>
<sequence length="73" mass="7853">MFSAPSDPRESPVSMPRSRGVQRSPSRTCRTLPGWGQGHFDSPVLMPGGEERTTASRGALTAKRSGPKDSPKE</sequence>